<dbReference type="Proteomes" id="UP001066276">
    <property type="component" value="Chromosome 1_1"/>
</dbReference>
<accession>A0AAV7WUF8</accession>
<organism evidence="2 3">
    <name type="scientific">Pleurodeles waltl</name>
    <name type="common">Iberian ribbed newt</name>
    <dbReference type="NCBI Taxonomy" id="8319"/>
    <lineage>
        <taxon>Eukaryota</taxon>
        <taxon>Metazoa</taxon>
        <taxon>Chordata</taxon>
        <taxon>Craniata</taxon>
        <taxon>Vertebrata</taxon>
        <taxon>Euteleostomi</taxon>
        <taxon>Amphibia</taxon>
        <taxon>Batrachia</taxon>
        <taxon>Caudata</taxon>
        <taxon>Salamandroidea</taxon>
        <taxon>Salamandridae</taxon>
        <taxon>Pleurodelinae</taxon>
        <taxon>Pleurodeles</taxon>
    </lineage>
</organism>
<keyword evidence="3" id="KW-1185">Reference proteome</keyword>
<protein>
    <submittedName>
        <fullName evidence="2">Uncharacterized protein</fullName>
    </submittedName>
</protein>
<reference evidence="2" key="1">
    <citation type="journal article" date="2022" name="bioRxiv">
        <title>Sequencing and chromosome-scale assembly of the giantPleurodeles waltlgenome.</title>
        <authorList>
            <person name="Brown T."/>
            <person name="Elewa A."/>
            <person name="Iarovenko S."/>
            <person name="Subramanian E."/>
            <person name="Araus A.J."/>
            <person name="Petzold A."/>
            <person name="Susuki M."/>
            <person name="Suzuki K.-i.T."/>
            <person name="Hayashi T."/>
            <person name="Toyoda A."/>
            <person name="Oliveira C."/>
            <person name="Osipova E."/>
            <person name="Leigh N.D."/>
            <person name="Simon A."/>
            <person name="Yun M.H."/>
        </authorList>
    </citation>
    <scope>NUCLEOTIDE SEQUENCE</scope>
    <source>
        <strain evidence="2">20211129_DDA</strain>
        <tissue evidence="2">Liver</tissue>
    </source>
</reference>
<evidence type="ECO:0000313" key="3">
    <source>
        <dbReference type="Proteomes" id="UP001066276"/>
    </source>
</evidence>
<proteinExistence type="predicted"/>
<gene>
    <name evidence="2" type="ORF">NDU88_004132</name>
</gene>
<comment type="caution">
    <text evidence="2">The sequence shown here is derived from an EMBL/GenBank/DDBJ whole genome shotgun (WGS) entry which is preliminary data.</text>
</comment>
<feature type="region of interest" description="Disordered" evidence="1">
    <location>
        <begin position="20"/>
        <end position="113"/>
    </location>
</feature>
<evidence type="ECO:0000256" key="1">
    <source>
        <dbReference type="SAM" id="MobiDB-lite"/>
    </source>
</evidence>
<dbReference type="EMBL" id="JANPWB010000001">
    <property type="protein sequence ID" value="KAJ1216531.1"/>
    <property type="molecule type" value="Genomic_DNA"/>
</dbReference>
<dbReference type="AlphaFoldDB" id="A0AAV7WUF8"/>
<evidence type="ECO:0000313" key="2">
    <source>
        <dbReference type="EMBL" id="KAJ1216531.1"/>
    </source>
</evidence>
<feature type="compositionally biased region" description="Basic and acidic residues" evidence="1">
    <location>
        <begin position="32"/>
        <end position="42"/>
    </location>
</feature>
<feature type="compositionally biased region" description="Pro residues" evidence="1">
    <location>
        <begin position="103"/>
        <end position="113"/>
    </location>
</feature>
<sequence length="113" mass="11902">MNSRSDISFTWPVGAECSASALQLSRGRQTSHHSEGRPHLDQASRASLQPTLLPPSRALRARGPRLQALRTPGGRQSPHGSPSTSRAAEDGNAHCSGGQEGPQQPPRQPGLGP</sequence>
<name>A0AAV7WUF8_PLEWA</name>